<reference evidence="2" key="2">
    <citation type="journal article" date="2021" name="PeerJ">
        <title>Extensive microbial diversity within the chicken gut microbiome revealed by metagenomics and culture.</title>
        <authorList>
            <person name="Gilroy R."/>
            <person name="Ravi A."/>
            <person name="Getino M."/>
            <person name="Pursley I."/>
            <person name="Horton D.L."/>
            <person name="Alikhan N.F."/>
            <person name="Baker D."/>
            <person name="Gharbi K."/>
            <person name="Hall N."/>
            <person name="Watson M."/>
            <person name="Adriaenssens E.M."/>
            <person name="Foster-Nyarko E."/>
            <person name="Jarju S."/>
            <person name="Secka A."/>
            <person name="Antonio M."/>
            <person name="Oren A."/>
            <person name="Chaudhuri R.R."/>
            <person name="La Ragione R."/>
            <person name="Hildebrand F."/>
            <person name="Pallen M.J."/>
        </authorList>
    </citation>
    <scope>NUCLEOTIDE SEQUENCE</scope>
    <source>
        <strain evidence="2">ChiGjej1B1-24693</strain>
    </source>
</reference>
<gene>
    <name evidence="2" type="ORF">IAA98_10235</name>
</gene>
<feature type="region of interest" description="Disordered" evidence="1">
    <location>
        <begin position="24"/>
        <end position="43"/>
    </location>
</feature>
<name>A0A9D1GYS4_9ACTN</name>
<evidence type="ECO:0000256" key="1">
    <source>
        <dbReference type="SAM" id="MobiDB-lite"/>
    </source>
</evidence>
<dbReference type="AlphaFoldDB" id="A0A9D1GYS4"/>
<dbReference type="PANTHER" id="PTHR43649:SF12">
    <property type="entry name" value="DIACETYLCHITOBIOSE BINDING PROTEIN DASA"/>
    <property type="match status" value="1"/>
</dbReference>
<sequence length="543" mass="60184">MQPVPRRTVLASAAALGVTALASCRSDPQEETQKKIEEPDPNLNLTGMPIVKEKITLEMLTVRSSSTAEDWNDVRSMQEMENLSNIHVEWGLIPSEQGKERRNLALASGDYPGVLNRTGLSAVDLAKYGEQGTFMALNPLIEEYMPNLSAILEQNPDIRSGVTFPDGNIYSLPQIYDPDFESLIMQEKLWVRADWLSDFGMEAPETLEEFEAYLEEVKGRNPVSGSTAAIPLTDNSECNLIYEMLWGTFGVANKGRRAGSIDTDDNGAVRHWGASEGHREAMEFLSRLYDKGLIQADIFGQDSARFSSLGKDGVYGSVPGKSMVANFGKSVGENYVALPPLKKTSSDEVPSWHSVASPLSAIGGFVITDKSEHPIETARWMDHFYGDEGARLFFLGVEGESYEKTDDGGYDFTKEITDNPDGLTIDEALKPYVIYLGGGYPGIVLEDYFKGMENTPQAREGSAVVAPYRLEEVWPAFTFTSDEADEMVSLTTDIDKLTSESRAKFITGELSVDNWSEQLAQYDRIGLNRYVEIQQAAYDRYRG</sequence>
<proteinExistence type="predicted"/>
<comment type="caution">
    <text evidence="2">The sequence shown here is derived from an EMBL/GenBank/DDBJ whole genome shotgun (WGS) entry which is preliminary data.</text>
</comment>
<dbReference type="Proteomes" id="UP000886842">
    <property type="component" value="Unassembled WGS sequence"/>
</dbReference>
<evidence type="ECO:0000313" key="2">
    <source>
        <dbReference type="EMBL" id="HIT75954.1"/>
    </source>
</evidence>
<accession>A0A9D1GYS4</accession>
<dbReference type="PANTHER" id="PTHR43649">
    <property type="entry name" value="ARABINOSE-BINDING PROTEIN-RELATED"/>
    <property type="match status" value="1"/>
</dbReference>
<dbReference type="PROSITE" id="PS51257">
    <property type="entry name" value="PROKAR_LIPOPROTEIN"/>
    <property type="match status" value="1"/>
</dbReference>
<dbReference type="Gene3D" id="3.40.190.10">
    <property type="entry name" value="Periplasmic binding protein-like II"/>
    <property type="match status" value="2"/>
</dbReference>
<feature type="compositionally biased region" description="Basic and acidic residues" evidence="1">
    <location>
        <begin position="27"/>
        <end position="38"/>
    </location>
</feature>
<dbReference type="EMBL" id="DVLP01000306">
    <property type="protein sequence ID" value="HIT75954.1"/>
    <property type="molecule type" value="Genomic_DNA"/>
</dbReference>
<dbReference type="InterPro" id="IPR006059">
    <property type="entry name" value="SBP"/>
</dbReference>
<organism evidence="2 3">
    <name type="scientific">Candidatus Avipropionibacterium avicola</name>
    <dbReference type="NCBI Taxonomy" id="2840701"/>
    <lineage>
        <taxon>Bacteria</taxon>
        <taxon>Bacillati</taxon>
        <taxon>Actinomycetota</taxon>
        <taxon>Actinomycetes</taxon>
        <taxon>Propionibacteriales</taxon>
        <taxon>Propionibacteriaceae</taxon>
        <taxon>Propionibacteriaceae incertae sedis</taxon>
        <taxon>Candidatus Avipropionibacterium</taxon>
    </lineage>
</organism>
<reference evidence="2" key="1">
    <citation type="submission" date="2020-10" db="EMBL/GenBank/DDBJ databases">
        <authorList>
            <person name="Gilroy R."/>
        </authorList>
    </citation>
    <scope>NUCLEOTIDE SEQUENCE</scope>
    <source>
        <strain evidence="2">ChiGjej1B1-24693</strain>
    </source>
</reference>
<dbReference type="InterPro" id="IPR050490">
    <property type="entry name" value="Bact_solute-bd_prot1"/>
</dbReference>
<protein>
    <submittedName>
        <fullName evidence="2">Extracellular solute-binding protein</fullName>
    </submittedName>
</protein>
<evidence type="ECO:0000313" key="3">
    <source>
        <dbReference type="Proteomes" id="UP000886842"/>
    </source>
</evidence>
<dbReference type="Pfam" id="PF13416">
    <property type="entry name" value="SBP_bac_8"/>
    <property type="match status" value="1"/>
</dbReference>
<dbReference type="SUPFAM" id="SSF53850">
    <property type="entry name" value="Periplasmic binding protein-like II"/>
    <property type="match status" value="1"/>
</dbReference>